<keyword evidence="1" id="KW-0813">Transport</keyword>
<name>A0A7X3GZ42_9GAMM</name>
<dbReference type="Pfam" id="PF14559">
    <property type="entry name" value="TPR_19"/>
    <property type="match status" value="1"/>
</dbReference>
<dbReference type="PANTHER" id="PTHR45663">
    <property type="entry name" value="GEO12009P1"/>
    <property type="match status" value="1"/>
</dbReference>
<keyword evidence="4" id="KW-0676">Redox-active center</keyword>
<evidence type="ECO:0000256" key="3">
    <source>
        <dbReference type="ARBA" id="ARBA00023157"/>
    </source>
</evidence>
<dbReference type="Gene3D" id="1.25.40.10">
    <property type="entry name" value="Tetratricopeptide repeat domain"/>
    <property type="match status" value="2"/>
</dbReference>
<organism evidence="7 8">
    <name type="scientific">Vreelandella zhuhanensis</name>
    <dbReference type="NCBI Taxonomy" id="2684210"/>
    <lineage>
        <taxon>Bacteria</taxon>
        <taxon>Pseudomonadati</taxon>
        <taxon>Pseudomonadota</taxon>
        <taxon>Gammaproteobacteria</taxon>
        <taxon>Oceanospirillales</taxon>
        <taxon>Halomonadaceae</taxon>
        <taxon>Vreelandella</taxon>
    </lineage>
</organism>
<dbReference type="GO" id="GO:0015035">
    <property type="term" value="F:protein-disulfide reductase activity"/>
    <property type="evidence" value="ECO:0007669"/>
    <property type="project" value="TreeGrafter"/>
</dbReference>
<keyword evidence="3" id="KW-1015">Disulfide bond</keyword>
<dbReference type="Gene3D" id="3.40.30.10">
    <property type="entry name" value="Glutaredoxin"/>
    <property type="match status" value="1"/>
</dbReference>
<dbReference type="CDD" id="cd02956">
    <property type="entry name" value="ybbN"/>
    <property type="match status" value="1"/>
</dbReference>
<dbReference type="PROSITE" id="PS51352">
    <property type="entry name" value="THIOREDOXIN_2"/>
    <property type="match status" value="1"/>
</dbReference>
<keyword evidence="2" id="KW-0249">Electron transport</keyword>
<dbReference type="GO" id="GO:0006950">
    <property type="term" value="P:response to stress"/>
    <property type="evidence" value="ECO:0007669"/>
    <property type="project" value="UniProtKB-ARBA"/>
</dbReference>
<dbReference type="InterPro" id="IPR036249">
    <property type="entry name" value="Thioredoxin-like_sf"/>
</dbReference>
<dbReference type="Pfam" id="PF00085">
    <property type="entry name" value="Thioredoxin"/>
    <property type="match status" value="1"/>
</dbReference>
<accession>A0A7X3GZ42</accession>
<evidence type="ECO:0000313" key="7">
    <source>
        <dbReference type="EMBL" id="MWJ27426.1"/>
    </source>
</evidence>
<dbReference type="SUPFAM" id="SSF52833">
    <property type="entry name" value="Thioredoxin-like"/>
    <property type="match status" value="1"/>
</dbReference>
<feature type="region of interest" description="Disordered" evidence="5">
    <location>
        <begin position="1"/>
        <end position="28"/>
    </location>
</feature>
<evidence type="ECO:0000259" key="6">
    <source>
        <dbReference type="PROSITE" id="PS51352"/>
    </source>
</evidence>
<dbReference type="SUPFAM" id="SSF48452">
    <property type="entry name" value="TPR-like"/>
    <property type="match status" value="1"/>
</dbReference>
<gene>
    <name evidence="7" type="ORF">GPM19_04265</name>
</gene>
<proteinExistence type="predicted"/>
<keyword evidence="8" id="KW-1185">Reference proteome</keyword>
<dbReference type="PANTHER" id="PTHR45663:SF11">
    <property type="entry name" value="GEO12009P1"/>
    <property type="match status" value="1"/>
</dbReference>
<dbReference type="EMBL" id="WTKP01000002">
    <property type="protein sequence ID" value="MWJ27426.1"/>
    <property type="molecule type" value="Genomic_DNA"/>
</dbReference>
<dbReference type="InterPro" id="IPR011990">
    <property type="entry name" value="TPR-like_helical_dom_sf"/>
</dbReference>
<evidence type="ECO:0000256" key="4">
    <source>
        <dbReference type="ARBA" id="ARBA00023284"/>
    </source>
</evidence>
<evidence type="ECO:0000256" key="1">
    <source>
        <dbReference type="ARBA" id="ARBA00022448"/>
    </source>
</evidence>
<reference evidence="7 8" key="1">
    <citation type="submission" date="2019-12" db="EMBL/GenBank/DDBJ databases">
        <title>Halomonas rutogse sp. nov. isolated from two lakes on Tibetan Plateau.</title>
        <authorList>
            <person name="Gao P."/>
        </authorList>
    </citation>
    <scope>NUCLEOTIDE SEQUENCE [LARGE SCALE GENOMIC DNA]</scope>
    <source>
        <strain evidence="7 8">ZH2S</strain>
    </source>
</reference>
<dbReference type="InterPro" id="IPR017937">
    <property type="entry name" value="Thioredoxin_CS"/>
</dbReference>
<evidence type="ECO:0000256" key="5">
    <source>
        <dbReference type="SAM" id="MobiDB-lite"/>
    </source>
</evidence>
<dbReference type="Pfam" id="PF14561">
    <property type="entry name" value="TPR_20"/>
    <property type="match status" value="1"/>
</dbReference>
<comment type="caution">
    <text evidence="7">The sequence shown here is derived from an EMBL/GenBank/DDBJ whole genome shotgun (WGS) entry which is preliminary data.</text>
</comment>
<dbReference type="PROSITE" id="PS00194">
    <property type="entry name" value="THIOREDOXIN_1"/>
    <property type="match status" value="1"/>
</dbReference>
<dbReference type="RefSeq" id="WP_160417611.1">
    <property type="nucleotide sequence ID" value="NZ_WTKP01000002.1"/>
</dbReference>
<sequence>MPIVDPRTGEPLSSPQVSPQEASTQPAADAAPLRAEDVIIELDASNIQQVLEASMQVPVLLDCWAPWCEPCKTLMPILEKLAIEYNGAFLLAKLDVEANPEISSQLGVRSVPDVKLVSQGGLVDSFQGALPEKQIREWLARYFPAPEDVPPSPEDQAAEALAAGDAATAREIYQQLVVQYPEHYAYQVALARALVAGGLTEDARSLLDNLPPEEREAPAARGVRASIAFGEQALSHAEIDAMQGRDDSEAQFQRALRQVADGDYEAGLESLLTLMKQDRGYNDDAARKMLLQVFDALGADHPLTVTYRRKLFTMMY</sequence>
<dbReference type="GO" id="GO:0005737">
    <property type="term" value="C:cytoplasm"/>
    <property type="evidence" value="ECO:0007669"/>
    <property type="project" value="TreeGrafter"/>
</dbReference>
<feature type="domain" description="Thioredoxin" evidence="6">
    <location>
        <begin position="24"/>
        <end position="144"/>
    </location>
</feature>
<dbReference type="AlphaFoldDB" id="A0A7X3GZ42"/>
<protein>
    <submittedName>
        <fullName evidence="7">Tetratricopeptide repeat protein</fullName>
    </submittedName>
</protein>
<dbReference type="InterPro" id="IPR013766">
    <property type="entry name" value="Thioredoxin_domain"/>
</dbReference>
<dbReference type="Proteomes" id="UP000437638">
    <property type="component" value="Unassembled WGS sequence"/>
</dbReference>
<evidence type="ECO:0000313" key="8">
    <source>
        <dbReference type="Proteomes" id="UP000437638"/>
    </source>
</evidence>
<feature type="compositionally biased region" description="Polar residues" evidence="5">
    <location>
        <begin position="11"/>
        <end position="26"/>
    </location>
</feature>
<evidence type="ECO:0000256" key="2">
    <source>
        <dbReference type="ARBA" id="ARBA00022982"/>
    </source>
</evidence>